<gene>
    <name evidence="3" type="ORF">C9I99_21130</name>
</gene>
<dbReference type="InterPro" id="IPR011119">
    <property type="entry name" value="Unchr_helicase_relaxase_TraI"/>
</dbReference>
<sequence length="787" mass="87028">MKILQFGRRNKNTKQNKNASSKTQVETAKPTSDIVVDDGKQRFLDGQNVVKTGRCPELIDKIKEGLDCGPQYFTDYYLPVIHTVAAYCQALPASKNYHHTYPYGLIEHTLEVAMYSLRATRAYIYNPTGNEEDIDDLFHAYQYCVFLAAMHHDIGKVITDYRIEVRSEGMKHFVVWNPLKSLAPKQEGRIEYRFSRRITEDGKNLYNPNSHNIASLALFNRTVPSAGIDWLANLNSFMEIHLYHAIAGDYTNAVEVGAAVRDGDMNSTKLGKNAVSQLSGGDDGSIESVIRNSVSMILSEPDTYGLIVNKPHGTYCNAIRTYGKIFVAEHTMQQLIRPFVQEAKLSIPSNKAAWTKLIVDSCGLTTPSEDTMWWVLFTEQGVGRPDGPKDIAYLAFPDTFCETGKFLDSGLYPHYSEKTGMDPEQPAVVDGGGDDQSTTDIQLPTNDTSQPIDNQTVKQPMVTSQQLSSAPKQPPAMNTASQPARNTASYPAPENQVPQQPLAQPATNQSAASPALSPAPQQSVTNSNDVPGNQAKPRKRRNSKVAGKLPQATDVARQQPVEQVVQQAVEQSSPSQPQPVVQDNQQTTSPDSMDLPQDLLEMQVKNSDFVPNEHLSVSYQRLAPKLPRGLIVLKKSVKVDNKLIKEFLPRVQQFIESGQLPFNQKNAPIHVLEEGLFFALPSAFLDDGPFGTKAQNYKQMLQDSALTIKSSHKFHARLEGASLVTIRLGQEEPKNLNGVLLAISGFTFKGNPLPVNGSAKLLQDDNKMPDFKSARGRKEVSGVRLSF</sequence>
<keyword evidence="4" id="KW-1185">Reference proteome</keyword>
<dbReference type="CDD" id="cd00077">
    <property type="entry name" value="HDc"/>
    <property type="match status" value="1"/>
</dbReference>
<dbReference type="EMBL" id="PYMH01000013">
    <property type="protein sequence ID" value="PSU31693.1"/>
    <property type="molecule type" value="Genomic_DNA"/>
</dbReference>
<dbReference type="Pfam" id="PF07514">
    <property type="entry name" value="TraI_2"/>
    <property type="match status" value="1"/>
</dbReference>
<dbReference type="Proteomes" id="UP000241222">
    <property type="component" value="Unassembled WGS sequence"/>
</dbReference>
<dbReference type="Gene3D" id="1.10.3210.40">
    <property type="match status" value="1"/>
</dbReference>
<feature type="region of interest" description="Disordered" evidence="1">
    <location>
        <begin position="416"/>
        <end position="594"/>
    </location>
</feature>
<protein>
    <recommendedName>
        <fullName evidence="2">Uncharacterized domain-containing protein</fullName>
    </recommendedName>
</protein>
<accession>A0A2T3ITM0</accession>
<reference evidence="3 4" key="1">
    <citation type="submission" date="2018-03" db="EMBL/GenBank/DDBJ databases">
        <title>Whole genome sequencing of Histamine producing bacteria.</title>
        <authorList>
            <person name="Butler K."/>
        </authorList>
    </citation>
    <scope>NUCLEOTIDE SEQUENCE [LARGE SCALE GENOMIC DNA]</scope>
    <source>
        <strain evidence="3 4">JCM 13586</strain>
    </source>
</reference>
<evidence type="ECO:0000259" key="2">
    <source>
        <dbReference type="Pfam" id="PF07514"/>
    </source>
</evidence>
<evidence type="ECO:0000256" key="1">
    <source>
        <dbReference type="SAM" id="MobiDB-lite"/>
    </source>
</evidence>
<dbReference type="OrthoDB" id="6190309at2"/>
<feature type="compositionally biased region" description="Polar residues" evidence="1">
    <location>
        <begin position="435"/>
        <end position="489"/>
    </location>
</feature>
<evidence type="ECO:0000313" key="3">
    <source>
        <dbReference type="EMBL" id="PSU31693.1"/>
    </source>
</evidence>
<proteinExistence type="predicted"/>
<feature type="region of interest" description="Disordered" evidence="1">
    <location>
        <begin position="1"/>
        <end position="30"/>
    </location>
</feature>
<feature type="compositionally biased region" description="Low complexity" evidence="1">
    <location>
        <begin position="558"/>
        <end position="586"/>
    </location>
</feature>
<feature type="compositionally biased region" description="Low complexity" evidence="1">
    <location>
        <begin position="509"/>
        <end position="523"/>
    </location>
</feature>
<evidence type="ECO:0000313" key="4">
    <source>
        <dbReference type="Proteomes" id="UP000241222"/>
    </source>
</evidence>
<feature type="domain" description="Uncharacterised" evidence="2">
    <location>
        <begin position="47"/>
        <end position="361"/>
    </location>
</feature>
<dbReference type="InterPro" id="IPR003607">
    <property type="entry name" value="HD/PDEase_dom"/>
</dbReference>
<feature type="compositionally biased region" description="Polar residues" evidence="1">
    <location>
        <begin position="15"/>
        <end position="30"/>
    </location>
</feature>
<dbReference type="SUPFAM" id="SSF109604">
    <property type="entry name" value="HD-domain/PDEase-like"/>
    <property type="match status" value="1"/>
</dbReference>
<name>A0A2T3ITM0_9GAMM</name>
<comment type="caution">
    <text evidence="3">The sequence shown here is derived from an EMBL/GenBank/DDBJ whole genome shotgun (WGS) entry which is preliminary data.</text>
</comment>
<dbReference type="AlphaFoldDB" id="A0A2T3ITM0"/>
<feature type="compositionally biased region" description="Polar residues" evidence="1">
    <location>
        <begin position="496"/>
        <end position="508"/>
    </location>
</feature>
<dbReference type="RefSeq" id="WP_107350824.1">
    <property type="nucleotide sequence ID" value="NZ_PYMH01000013.1"/>
</dbReference>
<organism evidence="3 4">
    <name type="scientific">Photobacterium lutimaris</name>
    <dbReference type="NCBI Taxonomy" id="388278"/>
    <lineage>
        <taxon>Bacteria</taxon>
        <taxon>Pseudomonadati</taxon>
        <taxon>Pseudomonadota</taxon>
        <taxon>Gammaproteobacteria</taxon>
        <taxon>Vibrionales</taxon>
        <taxon>Vibrionaceae</taxon>
        <taxon>Photobacterium</taxon>
    </lineage>
</organism>